<dbReference type="CDD" id="cd06592">
    <property type="entry name" value="GH31_NET37"/>
    <property type="match status" value="1"/>
</dbReference>
<gene>
    <name evidence="9" type="primary">RvY_12187-1</name>
    <name evidence="9" type="synonym">RvY_12187.1</name>
    <name evidence="9" type="ORF">RvY_12187</name>
</gene>
<evidence type="ECO:0000313" key="9">
    <source>
        <dbReference type="EMBL" id="GAV01481.1"/>
    </source>
</evidence>
<keyword evidence="2 4" id="KW-0378">Hydrolase</keyword>
<comment type="caution">
    <text evidence="9">The sequence shown here is derived from an EMBL/GenBank/DDBJ whole genome shotgun (WGS) entry which is preliminary data.</text>
</comment>
<protein>
    <recommendedName>
        <fullName evidence="11">Glycoside hydrolase family 31 N-terminal domain-containing protein</fullName>
    </recommendedName>
</protein>
<dbReference type="EMBL" id="BDGG01000007">
    <property type="protein sequence ID" value="GAV01481.1"/>
    <property type="molecule type" value="Genomic_DNA"/>
</dbReference>
<keyword evidence="6" id="KW-0812">Transmembrane</keyword>
<dbReference type="Pfam" id="PF01055">
    <property type="entry name" value="Glyco_hydro_31_2nd"/>
    <property type="match status" value="1"/>
</dbReference>
<dbReference type="Gene3D" id="2.60.40.1180">
    <property type="entry name" value="Golgi alpha-mannosidase II"/>
    <property type="match status" value="1"/>
</dbReference>
<keyword evidence="6" id="KW-1133">Transmembrane helix</keyword>
<evidence type="ECO:0000256" key="5">
    <source>
        <dbReference type="SAM" id="MobiDB-lite"/>
    </source>
</evidence>
<dbReference type="SUPFAM" id="SSF51011">
    <property type="entry name" value="Glycosyl hydrolase domain"/>
    <property type="match status" value="1"/>
</dbReference>
<reference evidence="9 10" key="1">
    <citation type="journal article" date="2016" name="Nat. Commun.">
        <title>Extremotolerant tardigrade genome and improved radiotolerance of human cultured cells by tardigrade-unique protein.</title>
        <authorList>
            <person name="Hashimoto T."/>
            <person name="Horikawa D.D."/>
            <person name="Saito Y."/>
            <person name="Kuwahara H."/>
            <person name="Kozuka-Hata H."/>
            <person name="Shin-I T."/>
            <person name="Minakuchi Y."/>
            <person name="Ohishi K."/>
            <person name="Motoyama A."/>
            <person name="Aizu T."/>
            <person name="Enomoto A."/>
            <person name="Kondo K."/>
            <person name="Tanaka S."/>
            <person name="Hara Y."/>
            <person name="Koshikawa S."/>
            <person name="Sagara H."/>
            <person name="Miura T."/>
            <person name="Yokobori S."/>
            <person name="Miyagawa K."/>
            <person name="Suzuki Y."/>
            <person name="Kubo T."/>
            <person name="Oyama M."/>
            <person name="Kohara Y."/>
            <person name="Fujiyama A."/>
            <person name="Arakawa K."/>
            <person name="Katayama T."/>
            <person name="Toyoda A."/>
            <person name="Kunieda T."/>
        </authorList>
    </citation>
    <scope>NUCLEOTIDE SEQUENCE [LARGE SCALE GENOMIC DNA]</scope>
    <source>
        <strain evidence="9 10">YOKOZUNA-1</strain>
    </source>
</reference>
<dbReference type="OrthoDB" id="10070917at2759"/>
<dbReference type="PANTHER" id="PTHR43053">
    <property type="entry name" value="GLYCOSIDASE FAMILY 31"/>
    <property type="match status" value="1"/>
</dbReference>
<dbReference type="STRING" id="947166.A0A1D1VKN1"/>
<feature type="domain" description="Glycosyl hydrolase family 31 C-terminal" evidence="8">
    <location>
        <begin position="669"/>
        <end position="746"/>
    </location>
</feature>
<feature type="domain" description="Glycoside hydrolase family 31 TIM barrel" evidence="7">
    <location>
        <begin position="338"/>
        <end position="482"/>
    </location>
</feature>
<dbReference type="InterPro" id="IPR050985">
    <property type="entry name" value="Alpha-glycosidase_related"/>
</dbReference>
<sequence length="751" mass="85165">MDTQYTEKHHRRRLTSADFTHDPDANHIMLDGDATTQASSPKRSFSPSRRKCKIALIVGLCVLVTVILGVASFVAWYFTREGNNKVLHVVGQITLDIHSLQATLYSMEKKQQEVSLGQVSGGKLKFQRYCTLDVARSASKDLQQQYLCLLFSSAKAATPDYRLLIQPADTQQSGDFSCQEVRWDYPKSHALKDCFSLNNTHIYGGGQRRNQRWPSNLQPINVPDVTTFPSSSELYANVVVPYWLFTSGLSIMADQRYGVAVEIDSPSSENRFCIGRHAEPFILSSLPDTDTKTTVYTICSGRNLTDIHLRSLDKYRSRKPEPSFDFEMIQRPLWSTMSYGVDEEHNLDQDAVIALADMIALQELPVSRIVIDPRWEDKYLGDGFNAEFFPQPKKLLSELQLRNVTAIFTFHPFLSFSNKEYLALSKDPTTRKYFAKEGGRLGSPLTADWWMGRAAMLDFTEPDAVRWKAEKVQTFFRDYDADTCRFLGGSAGWIPEPDDGRTGAYWRNFHLKYSDGARRVCGENVLVETSGVFDGSVVRMMDARARTLEPVDRTLSDGLRSLIPSVLTISLLGHPLFIAPSVGGNPFINQSGQIDLETAELRYPSAKMFLRWLGVVLFMPVIEFTVPPWVFPETEQQDIVEAARNLLSLRQNHTEYIVRSAKECLKSSLPLIRPMWWKHPTDHVTWTIDDQYFVGNKLLVAPIVSSESDSRKIYLPDGKWAGSDGEIEKGPRWLSVTVSLQEIPIFWEVMP</sequence>
<dbReference type="InterPro" id="IPR048395">
    <property type="entry name" value="Glyco_hydro_31_C"/>
</dbReference>
<dbReference type="PANTHER" id="PTHR43053:SF4">
    <property type="entry name" value="MYOGENESIS-REGULATING GLYCOSIDASE"/>
    <property type="match status" value="1"/>
</dbReference>
<keyword evidence="6" id="KW-0472">Membrane</keyword>
<dbReference type="Proteomes" id="UP000186922">
    <property type="component" value="Unassembled WGS sequence"/>
</dbReference>
<proteinExistence type="inferred from homology"/>
<evidence type="ECO:0000256" key="3">
    <source>
        <dbReference type="ARBA" id="ARBA00023295"/>
    </source>
</evidence>
<keyword evidence="3 4" id="KW-0326">Glycosidase</keyword>
<evidence type="ECO:0000259" key="7">
    <source>
        <dbReference type="Pfam" id="PF01055"/>
    </source>
</evidence>
<keyword evidence="10" id="KW-1185">Reference proteome</keyword>
<evidence type="ECO:0000256" key="4">
    <source>
        <dbReference type="RuleBase" id="RU361185"/>
    </source>
</evidence>
<dbReference type="InterPro" id="IPR017853">
    <property type="entry name" value="GH"/>
</dbReference>
<evidence type="ECO:0000256" key="6">
    <source>
        <dbReference type="SAM" id="Phobius"/>
    </source>
</evidence>
<dbReference type="GO" id="GO:0005975">
    <property type="term" value="P:carbohydrate metabolic process"/>
    <property type="evidence" value="ECO:0007669"/>
    <property type="project" value="InterPro"/>
</dbReference>
<dbReference type="Gene3D" id="3.20.20.80">
    <property type="entry name" value="Glycosidases"/>
    <property type="match status" value="1"/>
</dbReference>
<dbReference type="InterPro" id="IPR000322">
    <property type="entry name" value="Glyco_hydro_31_TIM"/>
</dbReference>
<feature type="region of interest" description="Disordered" evidence="5">
    <location>
        <begin position="1"/>
        <end position="24"/>
    </location>
</feature>
<evidence type="ECO:0000256" key="1">
    <source>
        <dbReference type="ARBA" id="ARBA00007806"/>
    </source>
</evidence>
<evidence type="ECO:0000256" key="2">
    <source>
        <dbReference type="ARBA" id="ARBA00022801"/>
    </source>
</evidence>
<dbReference type="InterPro" id="IPR013780">
    <property type="entry name" value="Glyco_hydro_b"/>
</dbReference>
<dbReference type="SUPFAM" id="SSF51445">
    <property type="entry name" value="(Trans)glycosidases"/>
    <property type="match status" value="1"/>
</dbReference>
<accession>A0A1D1VKN1</accession>
<dbReference type="AlphaFoldDB" id="A0A1D1VKN1"/>
<evidence type="ECO:0000313" key="10">
    <source>
        <dbReference type="Proteomes" id="UP000186922"/>
    </source>
</evidence>
<evidence type="ECO:0008006" key="11">
    <source>
        <dbReference type="Google" id="ProtNLM"/>
    </source>
</evidence>
<dbReference type="GO" id="GO:0004553">
    <property type="term" value="F:hydrolase activity, hydrolyzing O-glycosyl compounds"/>
    <property type="evidence" value="ECO:0007669"/>
    <property type="project" value="InterPro"/>
</dbReference>
<name>A0A1D1VKN1_RAMVA</name>
<evidence type="ECO:0000259" key="8">
    <source>
        <dbReference type="Pfam" id="PF21365"/>
    </source>
</evidence>
<feature type="transmembrane region" description="Helical" evidence="6">
    <location>
        <begin position="54"/>
        <end position="78"/>
    </location>
</feature>
<comment type="similarity">
    <text evidence="1 4">Belongs to the glycosyl hydrolase 31 family.</text>
</comment>
<dbReference type="Pfam" id="PF21365">
    <property type="entry name" value="Glyco_hydro_31_3rd"/>
    <property type="match status" value="1"/>
</dbReference>
<organism evidence="9 10">
    <name type="scientific">Ramazzottius varieornatus</name>
    <name type="common">Water bear</name>
    <name type="synonym">Tardigrade</name>
    <dbReference type="NCBI Taxonomy" id="947166"/>
    <lineage>
        <taxon>Eukaryota</taxon>
        <taxon>Metazoa</taxon>
        <taxon>Ecdysozoa</taxon>
        <taxon>Tardigrada</taxon>
        <taxon>Eutardigrada</taxon>
        <taxon>Parachela</taxon>
        <taxon>Hypsibioidea</taxon>
        <taxon>Ramazzottiidae</taxon>
        <taxon>Ramazzottius</taxon>
    </lineage>
</organism>